<dbReference type="PANTHER" id="PTHR23074:SF78">
    <property type="entry name" value="KATANIN P60 ATPASE-CONTAINING SUBUNIT A-LIKE 2"/>
    <property type="match status" value="1"/>
</dbReference>
<dbReference type="InterPro" id="IPR003593">
    <property type="entry name" value="AAA+_ATPase"/>
</dbReference>
<dbReference type="PROSITE" id="PS50896">
    <property type="entry name" value="LISH"/>
    <property type="match status" value="1"/>
</dbReference>
<evidence type="ECO:0000259" key="9">
    <source>
        <dbReference type="SMART" id="SM00382"/>
    </source>
</evidence>
<dbReference type="CDD" id="cd19509">
    <property type="entry name" value="RecA-like_VPS4-like"/>
    <property type="match status" value="1"/>
</dbReference>
<feature type="compositionally biased region" description="Basic and acidic residues" evidence="8">
    <location>
        <begin position="118"/>
        <end position="142"/>
    </location>
</feature>
<reference evidence="10" key="1">
    <citation type="journal article" date="2024" name="Gigascience">
        <title>Chromosome-level genome of the poultry shaft louse Menopon gallinae provides insight into the host-switching and adaptive evolution of parasitic lice.</title>
        <authorList>
            <person name="Xu Y."/>
            <person name="Ma L."/>
            <person name="Liu S."/>
            <person name="Liang Y."/>
            <person name="Liu Q."/>
            <person name="He Z."/>
            <person name="Tian L."/>
            <person name="Duan Y."/>
            <person name="Cai W."/>
            <person name="Li H."/>
            <person name="Song F."/>
        </authorList>
    </citation>
    <scope>NUCLEOTIDE SEQUENCE</scope>
    <source>
        <strain evidence="10">Cailab_2023a</strain>
    </source>
</reference>
<evidence type="ECO:0000256" key="4">
    <source>
        <dbReference type="ARBA" id="ARBA00022741"/>
    </source>
</evidence>
<dbReference type="Gene3D" id="1.10.8.60">
    <property type="match status" value="1"/>
</dbReference>
<dbReference type="SMART" id="SM00382">
    <property type="entry name" value="AAA"/>
    <property type="match status" value="1"/>
</dbReference>
<keyword evidence="3" id="KW-0493">Microtubule</keyword>
<evidence type="ECO:0000256" key="1">
    <source>
        <dbReference type="ARBA" id="ARBA00004647"/>
    </source>
</evidence>
<gene>
    <name evidence="10" type="ORF">PYX00_008664</name>
</gene>
<dbReference type="Pfam" id="PF00004">
    <property type="entry name" value="AAA"/>
    <property type="match status" value="1"/>
</dbReference>
<keyword evidence="4" id="KW-0547">Nucleotide-binding</keyword>
<organism evidence="10">
    <name type="scientific">Menopon gallinae</name>
    <name type="common">poultry shaft louse</name>
    <dbReference type="NCBI Taxonomy" id="328185"/>
    <lineage>
        <taxon>Eukaryota</taxon>
        <taxon>Metazoa</taxon>
        <taxon>Ecdysozoa</taxon>
        <taxon>Arthropoda</taxon>
        <taxon>Hexapoda</taxon>
        <taxon>Insecta</taxon>
        <taxon>Pterygota</taxon>
        <taxon>Neoptera</taxon>
        <taxon>Paraneoptera</taxon>
        <taxon>Psocodea</taxon>
        <taxon>Troctomorpha</taxon>
        <taxon>Phthiraptera</taxon>
        <taxon>Amblycera</taxon>
        <taxon>Menoponidae</taxon>
        <taxon>Menopon</taxon>
    </lineage>
</organism>
<dbReference type="SMART" id="SM00667">
    <property type="entry name" value="LisH"/>
    <property type="match status" value="1"/>
</dbReference>
<evidence type="ECO:0000313" key="10">
    <source>
        <dbReference type="EMBL" id="KAL0271632.1"/>
    </source>
</evidence>
<dbReference type="GO" id="GO:0016853">
    <property type="term" value="F:isomerase activity"/>
    <property type="evidence" value="ECO:0007669"/>
    <property type="project" value="UniProtKB-KW"/>
</dbReference>
<dbReference type="InterPro" id="IPR006594">
    <property type="entry name" value="LisH"/>
</dbReference>
<feature type="region of interest" description="Disordered" evidence="8">
    <location>
        <begin position="93"/>
        <end position="149"/>
    </location>
</feature>
<dbReference type="GO" id="GO:0000922">
    <property type="term" value="C:spindle pole"/>
    <property type="evidence" value="ECO:0007669"/>
    <property type="project" value="UniProtKB-SubCell"/>
</dbReference>
<dbReference type="InterPro" id="IPR027417">
    <property type="entry name" value="P-loop_NTPase"/>
</dbReference>
<dbReference type="Gene3D" id="3.40.50.300">
    <property type="entry name" value="P-loop containing nucleotide triphosphate hydrolases"/>
    <property type="match status" value="1"/>
</dbReference>
<feature type="domain" description="AAA+ ATPase" evidence="9">
    <location>
        <begin position="236"/>
        <end position="372"/>
    </location>
</feature>
<dbReference type="InterPro" id="IPR003959">
    <property type="entry name" value="ATPase_AAA_core"/>
</dbReference>
<evidence type="ECO:0000256" key="5">
    <source>
        <dbReference type="ARBA" id="ARBA00022840"/>
    </source>
</evidence>
<name>A0AAW2HP67_9NEOP</name>
<dbReference type="GO" id="GO:0005524">
    <property type="term" value="F:ATP binding"/>
    <property type="evidence" value="ECO:0007669"/>
    <property type="project" value="UniProtKB-KW"/>
</dbReference>
<keyword evidence="6" id="KW-0206">Cytoskeleton</keyword>
<keyword evidence="5" id="KW-0067">ATP-binding</keyword>
<dbReference type="GO" id="GO:0005874">
    <property type="term" value="C:microtubule"/>
    <property type="evidence" value="ECO:0007669"/>
    <property type="project" value="UniProtKB-KW"/>
</dbReference>
<keyword evidence="2" id="KW-0963">Cytoplasm</keyword>
<dbReference type="InterPro" id="IPR050304">
    <property type="entry name" value="MT-severing_AAA_ATPase"/>
</dbReference>
<dbReference type="AlphaFoldDB" id="A0AAW2HP67"/>
<accession>A0AAW2HP67</accession>
<dbReference type="EMBL" id="JARGDH010000004">
    <property type="protein sequence ID" value="KAL0271632.1"/>
    <property type="molecule type" value="Genomic_DNA"/>
</dbReference>
<evidence type="ECO:0000256" key="8">
    <source>
        <dbReference type="SAM" id="MobiDB-lite"/>
    </source>
</evidence>
<sequence length="485" mass="55101">MLSELSYSSLKNCHQIREYEEKKNQERKRNILCLISQYLKDEGYSNTFHSLYSEAPAIRNYVVCDNIDLPTILKDYESYYNIRFEKYPKISKPQVGDGDINSGASKASTKLKQRHQAGAHEQKAVSTTKSDDAKEKEKKPSSEKLSGLTVVPLGKDKPDSIKEERQEKILKPLGGLGIQNPEWMAMAETITKDIVVKDLNVHWHDIKGLDEAKRLLKEAVVYPIKYPELFSGILCPWKGLLLFGPSGTGKTMLAKAVATECKTTFFNITSTSIISKWRGDSEKLVRVMFDLARYYAPSTIFIDEIDAIASTRDMANEHEASRRLKTELLIQLDGLSQSQDQVFFLATSNLPWELDSGLLRRLEKRILVGLPNVQAREALLRYYLPEIVLRQPTLRSNVNYSSLAKDTEGYSGSDIHLICKETAMQAIRNVFKILEDRSNAHNNLSKLQLEPITTVDVLYALERTKPSCDANLQKYVNWYTQFGSV</sequence>
<dbReference type="GO" id="GO:0016887">
    <property type="term" value="F:ATP hydrolysis activity"/>
    <property type="evidence" value="ECO:0007669"/>
    <property type="project" value="InterPro"/>
</dbReference>
<evidence type="ECO:0000256" key="2">
    <source>
        <dbReference type="ARBA" id="ARBA00022490"/>
    </source>
</evidence>
<dbReference type="PANTHER" id="PTHR23074">
    <property type="entry name" value="AAA DOMAIN-CONTAINING"/>
    <property type="match status" value="1"/>
</dbReference>
<dbReference type="Pfam" id="PF17862">
    <property type="entry name" value="AAA_lid_3"/>
    <property type="match status" value="1"/>
</dbReference>
<protein>
    <recommendedName>
        <fullName evidence="9">AAA+ ATPase domain-containing protein</fullName>
    </recommendedName>
</protein>
<comment type="subcellular location">
    <subcellularLocation>
        <location evidence="1">Cytoplasm</location>
        <location evidence="1">Cytoskeleton</location>
        <location evidence="1">Spindle pole</location>
    </subcellularLocation>
</comment>
<evidence type="ECO:0000256" key="6">
    <source>
        <dbReference type="ARBA" id="ARBA00023212"/>
    </source>
</evidence>
<dbReference type="FunFam" id="3.40.50.300:FF:000159">
    <property type="entry name" value="Katanin p60 ATPase-containing subunit A1"/>
    <property type="match status" value="1"/>
</dbReference>
<dbReference type="InterPro" id="IPR041569">
    <property type="entry name" value="AAA_lid_3"/>
</dbReference>
<proteinExistence type="predicted"/>
<keyword evidence="7" id="KW-0413">Isomerase</keyword>
<evidence type="ECO:0000256" key="7">
    <source>
        <dbReference type="ARBA" id="ARBA00023235"/>
    </source>
</evidence>
<comment type="caution">
    <text evidence="10">The sequence shown here is derived from an EMBL/GenBank/DDBJ whole genome shotgun (WGS) entry which is preliminary data.</text>
</comment>
<dbReference type="SUPFAM" id="SSF52540">
    <property type="entry name" value="P-loop containing nucleoside triphosphate hydrolases"/>
    <property type="match status" value="1"/>
</dbReference>
<evidence type="ECO:0000256" key="3">
    <source>
        <dbReference type="ARBA" id="ARBA00022701"/>
    </source>
</evidence>